<dbReference type="STRING" id="1203610.HMPREF1536_03120"/>
<evidence type="ECO:0000313" key="1">
    <source>
        <dbReference type="EMBL" id="KKB55648.1"/>
    </source>
</evidence>
<dbReference type="EMBL" id="AQHW01000015">
    <property type="protein sequence ID" value="KKB55648.1"/>
    <property type="molecule type" value="Genomic_DNA"/>
</dbReference>
<dbReference type="AlphaFoldDB" id="A0A0F5JD60"/>
<dbReference type="HOGENOM" id="CLU_3186827_0_0_10"/>
<protein>
    <submittedName>
        <fullName evidence="1">Uncharacterized protein</fullName>
    </submittedName>
</protein>
<comment type="caution">
    <text evidence="1">The sequence shown here is derived from an EMBL/GenBank/DDBJ whole genome shotgun (WGS) entry which is preliminary data.</text>
</comment>
<dbReference type="PATRIC" id="fig|1203610.3.peg.3186"/>
<reference evidence="1 2" key="1">
    <citation type="submission" date="2013-04" db="EMBL/GenBank/DDBJ databases">
        <title>The Genome Sequence of Parabacteroides gordonii DSM 23371.</title>
        <authorList>
            <consortium name="The Broad Institute Genomics Platform"/>
            <person name="Earl A."/>
            <person name="Ward D."/>
            <person name="Feldgarden M."/>
            <person name="Gevers D."/>
            <person name="Martens E."/>
            <person name="Sakamoto M."/>
            <person name="Benno Y."/>
            <person name="Suzuki N."/>
            <person name="Matsunaga N."/>
            <person name="Koshihara K."/>
            <person name="Seki M."/>
            <person name="Komiya H."/>
            <person name="Walker B."/>
            <person name="Young S."/>
            <person name="Zeng Q."/>
            <person name="Gargeya S."/>
            <person name="Fitzgerald M."/>
            <person name="Haas B."/>
            <person name="Abouelleil A."/>
            <person name="Allen A.W."/>
            <person name="Alvarado L."/>
            <person name="Arachchi H.M."/>
            <person name="Berlin A.M."/>
            <person name="Chapman S.B."/>
            <person name="Gainer-Dewar J."/>
            <person name="Goldberg J."/>
            <person name="Griggs A."/>
            <person name="Gujja S."/>
            <person name="Hansen M."/>
            <person name="Howarth C."/>
            <person name="Imamovic A."/>
            <person name="Ireland A."/>
            <person name="Larimer J."/>
            <person name="McCowan C."/>
            <person name="Murphy C."/>
            <person name="Pearson M."/>
            <person name="Poon T.W."/>
            <person name="Priest M."/>
            <person name="Roberts A."/>
            <person name="Saif S."/>
            <person name="Shea T."/>
            <person name="Sisk P."/>
            <person name="Sykes S."/>
            <person name="Wortman J."/>
            <person name="Nusbaum C."/>
            <person name="Birren B."/>
        </authorList>
    </citation>
    <scope>NUCLEOTIDE SEQUENCE [LARGE SCALE GENOMIC DNA]</scope>
    <source>
        <strain evidence="1 2">MS-1</strain>
    </source>
</reference>
<keyword evidence="2" id="KW-1185">Reference proteome</keyword>
<proteinExistence type="predicted"/>
<name>A0A0F5JD60_9BACT</name>
<dbReference type="Proteomes" id="UP000033035">
    <property type="component" value="Unassembled WGS sequence"/>
</dbReference>
<organism evidence="1 2">
    <name type="scientific">Parabacteroides gordonii MS-1 = DSM 23371</name>
    <dbReference type="NCBI Taxonomy" id="1203610"/>
    <lineage>
        <taxon>Bacteria</taxon>
        <taxon>Pseudomonadati</taxon>
        <taxon>Bacteroidota</taxon>
        <taxon>Bacteroidia</taxon>
        <taxon>Bacteroidales</taxon>
        <taxon>Tannerellaceae</taxon>
        <taxon>Parabacteroides</taxon>
    </lineage>
</organism>
<sequence length="46" mass="5785">MIFFYHFFFQIFAGVKKWLTFATLLKEQREIAKWYNILNKQFYEGK</sequence>
<accession>A0A0F5JD60</accession>
<evidence type="ECO:0000313" key="2">
    <source>
        <dbReference type="Proteomes" id="UP000033035"/>
    </source>
</evidence>
<gene>
    <name evidence="1" type="ORF">HMPREF1536_03120</name>
</gene>